<dbReference type="GO" id="GO:0005739">
    <property type="term" value="C:mitochondrion"/>
    <property type="evidence" value="ECO:0007669"/>
    <property type="project" value="GOC"/>
</dbReference>
<dbReference type="GO" id="GO:0006099">
    <property type="term" value="P:tricarboxylic acid cycle"/>
    <property type="evidence" value="ECO:0007669"/>
    <property type="project" value="InterPro"/>
</dbReference>
<dbReference type="PROSITE" id="PS01000">
    <property type="entry name" value="SDH_CYT_1"/>
    <property type="match status" value="1"/>
</dbReference>
<evidence type="ECO:0000256" key="5">
    <source>
        <dbReference type="ARBA" id="ARBA00022989"/>
    </source>
</evidence>
<accession>A0A8S3RNN9</accession>
<keyword evidence="10" id="KW-1185">Reference proteome</keyword>
<evidence type="ECO:0000256" key="3">
    <source>
        <dbReference type="ARBA" id="ARBA00022692"/>
    </source>
</evidence>
<dbReference type="PANTHER" id="PTHR10978">
    <property type="entry name" value="SUCCINATE DEHYDROGENASE CYTOCHROME B560 SUBUNIT"/>
    <property type="match status" value="1"/>
</dbReference>
<dbReference type="PANTHER" id="PTHR10978:SF5">
    <property type="entry name" value="SUCCINATE DEHYDROGENASE CYTOCHROME B560 SUBUNIT, MITOCHONDRIAL"/>
    <property type="match status" value="1"/>
</dbReference>
<dbReference type="SUPFAM" id="SSF81343">
    <property type="entry name" value="Fumarate reductase respiratory complex transmembrane subunits"/>
    <property type="match status" value="1"/>
</dbReference>
<feature type="transmembrane region" description="Helical" evidence="8">
    <location>
        <begin position="45"/>
        <end position="63"/>
    </location>
</feature>
<dbReference type="InterPro" id="IPR018495">
    <property type="entry name" value="Succ_DH_cyt_bsu_CS"/>
</dbReference>
<dbReference type="GO" id="GO:0009055">
    <property type="term" value="F:electron transfer activity"/>
    <property type="evidence" value="ECO:0007669"/>
    <property type="project" value="InterPro"/>
</dbReference>
<proteinExistence type="predicted"/>
<dbReference type="GO" id="GO:0046872">
    <property type="term" value="F:metal ion binding"/>
    <property type="evidence" value="ECO:0007669"/>
    <property type="project" value="UniProtKB-KW"/>
</dbReference>
<feature type="transmembrane region" description="Helical" evidence="8">
    <location>
        <begin position="83"/>
        <end position="101"/>
    </location>
</feature>
<keyword evidence="4" id="KW-0479">Metal-binding</keyword>
<name>A0A8S3RNN9_MYTED</name>
<evidence type="ECO:0000256" key="2">
    <source>
        <dbReference type="ARBA" id="ARBA00022617"/>
    </source>
</evidence>
<dbReference type="GO" id="GO:0016020">
    <property type="term" value="C:membrane"/>
    <property type="evidence" value="ECO:0007669"/>
    <property type="project" value="UniProtKB-SubCell"/>
</dbReference>
<comment type="subcellular location">
    <subcellularLocation>
        <location evidence="1">Membrane</location>
        <topology evidence="1">Multi-pass membrane protein</topology>
    </subcellularLocation>
</comment>
<dbReference type="CDD" id="cd03499">
    <property type="entry name" value="SQR_TypeC_SdhC"/>
    <property type="match status" value="1"/>
</dbReference>
<dbReference type="Pfam" id="PF01127">
    <property type="entry name" value="Sdh_cyt"/>
    <property type="match status" value="1"/>
</dbReference>
<dbReference type="InterPro" id="IPR034804">
    <property type="entry name" value="SQR/QFR_C/D"/>
</dbReference>
<dbReference type="Gene3D" id="1.20.1300.10">
    <property type="entry name" value="Fumarate reductase/succinate dehydrogenase, transmembrane subunit"/>
    <property type="match status" value="1"/>
</dbReference>
<evidence type="ECO:0000256" key="7">
    <source>
        <dbReference type="ARBA" id="ARBA00023136"/>
    </source>
</evidence>
<evidence type="ECO:0000313" key="9">
    <source>
        <dbReference type="EMBL" id="CAG2208482.1"/>
    </source>
</evidence>
<sequence>MASATAYEEMSDFWAKNRKLNRPLSPHLSIYKPQLTSMLSLCHRVTGIIMGVTVPAVAAMLLVSPGDFTTYITMIRDLNLSPALIAACKYILGFPVIYHYINGIRHLAWDWAIGFSLTDTYRYGYFVFALSLFLTAMGNTNNIPGENGRPIRASSLNGCSELITDGQHKQYTKREHGRPIRASSLNGCSGLITDGQHGQYTSRAWQTSKSLLFIWRLWTDHR</sequence>
<keyword evidence="2" id="KW-0349">Heme</keyword>
<evidence type="ECO:0000313" key="10">
    <source>
        <dbReference type="Proteomes" id="UP000683360"/>
    </source>
</evidence>
<gene>
    <name evidence="9" type="ORF">MEDL_22697</name>
</gene>
<dbReference type="Proteomes" id="UP000683360">
    <property type="component" value="Unassembled WGS sequence"/>
</dbReference>
<dbReference type="PROSITE" id="PS01001">
    <property type="entry name" value="SDH_CYT_2"/>
    <property type="match status" value="1"/>
</dbReference>
<feature type="transmembrane region" description="Helical" evidence="8">
    <location>
        <begin position="121"/>
        <end position="139"/>
    </location>
</feature>
<dbReference type="EMBL" id="CAJPWZ010001111">
    <property type="protein sequence ID" value="CAG2208482.1"/>
    <property type="molecule type" value="Genomic_DNA"/>
</dbReference>
<dbReference type="OrthoDB" id="588261at2759"/>
<evidence type="ECO:0000256" key="6">
    <source>
        <dbReference type="ARBA" id="ARBA00023004"/>
    </source>
</evidence>
<protein>
    <submittedName>
        <fullName evidence="9">SDHC</fullName>
    </submittedName>
</protein>
<keyword evidence="3 8" id="KW-0812">Transmembrane</keyword>
<dbReference type="InterPro" id="IPR014314">
    <property type="entry name" value="Succ_DH_cytb556"/>
</dbReference>
<reference evidence="9" key="1">
    <citation type="submission" date="2021-03" db="EMBL/GenBank/DDBJ databases">
        <authorList>
            <person name="Bekaert M."/>
        </authorList>
    </citation>
    <scope>NUCLEOTIDE SEQUENCE</scope>
</reference>
<evidence type="ECO:0000256" key="8">
    <source>
        <dbReference type="SAM" id="Phobius"/>
    </source>
</evidence>
<keyword evidence="6" id="KW-0408">Iron</keyword>
<dbReference type="GO" id="GO:0006121">
    <property type="term" value="P:mitochondrial electron transport, succinate to ubiquinone"/>
    <property type="evidence" value="ECO:0007669"/>
    <property type="project" value="TreeGrafter"/>
</dbReference>
<dbReference type="NCBIfam" id="TIGR02970">
    <property type="entry name" value="succ_dehyd_cytB"/>
    <property type="match status" value="1"/>
</dbReference>
<evidence type="ECO:0000256" key="4">
    <source>
        <dbReference type="ARBA" id="ARBA00022723"/>
    </source>
</evidence>
<evidence type="ECO:0000256" key="1">
    <source>
        <dbReference type="ARBA" id="ARBA00004141"/>
    </source>
</evidence>
<dbReference type="InterPro" id="IPR000701">
    <property type="entry name" value="SuccDH_FuR_B_TM-su"/>
</dbReference>
<comment type="caution">
    <text evidence="9">The sequence shown here is derived from an EMBL/GenBank/DDBJ whole genome shotgun (WGS) entry which is preliminary data.</text>
</comment>
<dbReference type="AlphaFoldDB" id="A0A8S3RNN9"/>
<organism evidence="9 10">
    <name type="scientific">Mytilus edulis</name>
    <name type="common">Blue mussel</name>
    <dbReference type="NCBI Taxonomy" id="6550"/>
    <lineage>
        <taxon>Eukaryota</taxon>
        <taxon>Metazoa</taxon>
        <taxon>Spiralia</taxon>
        <taxon>Lophotrochozoa</taxon>
        <taxon>Mollusca</taxon>
        <taxon>Bivalvia</taxon>
        <taxon>Autobranchia</taxon>
        <taxon>Pteriomorphia</taxon>
        <taxon>Mytilida</taxon>
        <taxon>Mytiloidea</taxon>
        <taxon>Mytilidae</taxon>
        <taxon>Mytilinae</taxon>
        <taxon>Mytilus</taxon>
    </lineage>
</organism>
<keyword evidence="7 8" id="KW-0472">Membrane</keyword>
<keyword evidence="5 8" id="KW-1133">Transmembrane helix</keyword>